<dbReference type="NCBIfam" id="NF033832">
    <property type="entry name" value="sce7726_fam"/>
    <property type="match status" value="1"/>
</dbReference>
<dbReference type="AlphaFoldDB" id="A0A081R8D6"/>
<dbReference type="eggNOG" id="ENOG502ZAKT">
    <property type="taxonomic scope" value="Bacteria"/>
</dbReference>
<dbReference type="Proteomes" id="UP000028411">
    <property type="component" value="Unassembled WGS sequence"/>
</dbReference>
<proteinExistence type="predicted"/>
<dbReference type="RefSeq" id="WP_162179773.1">
    <property type="nucleotide sequence ID" value="NZ_JFHR01000084.1"/>
</dbReference>
<sequence length="202" mass="23006">MRDLDVRLAMRSRLRREHEDDLSTRVVEEMGIWNGAVRVDLAVINGELVGYEIKSARDTLARLPNQASLYNAVFDRVHLVAAEKHLDHAVSEMPEWWGMIAARSDGDRVELEVFRPAGMNPAIEPLQLARLLWRDEALAILDRCDAARGVRSRTREKVAARLAETLSLDELRRQVRQCLKDRGAWLREPVSYQGHMAVGSET</sequence>
<organism evidence="1 2">
    <name type="scientific">Sphingobium chlorophenolicum</name>
    <dbReference type="NCBI Taxonomy" id="46429"/>
    <lineage>
        <taxon>Bacteria</taxon>
        <taxon>Pseudomonadati</taxon>
        <taxon>Pseudomonadota</taxon>
        <taxon>Alphaproteobacteria</taxon>
        <taxon>Sphingomonadales</taxon>
        <taxon>Sphingomonadaceae</taxon>
        <taxon>Sphingobium</taxon>
    </lineage>
</organism>
<gene>
    <name evidence="1" type="ORF">BV95_04279</name>
</gene>
<evidence type="ECO:0000313" key="2">
    <source>
        <dbReference type="Proteomes" id="UP000028411"/>
    </source>
</evidence>
<reference evidence="1 2" key="1">
    <citation type="submission" date="2014-02" db="EMBL/GenBank/DDBJ databases">
        <title>Whole genome sequence of Sphingobium chlorophenolicum NBRC 16172.</title>
        <authorList>
            <person name="Gan H.M."/>
            <person name="Gan H.Y."/>
            <person name="Chew T.H."/>
            <person name="Savka M.A."/>
        </authorList>
    </citation>
    <scope>NUCLEOTIDE SEQUENCE [LARGE SCALE GENOMIC DNA]</scope>
    <source>
        <strain evidence="1 2">NBRC 16172</strain>
    </source>
</reference>
<dbReference type="InterPro" id="IPR047729">
    <property type="entry name" value="Sce7726-like"/>
</dbReference>
<accession>A0A081R8D6</accession>
<dbReference type="EMBL" id="JFHR01000084">
    <property type="protein sequence ID" value="KEQ51459.1"/>
    <property type="molecule type" value="Genomic_DNA"/>
</dbReference>
<evidence type="ECO:0008006" key="3">
    <source>
        <dbReference type="Google" id="ProtNLM"/>
    </source>
</evidence>
<comment type="caution">
    <text evidence="1">The sequence shown here is derived from an EMBL/GenBank/DDBJ whole genome shotgun (WGS) entry which is preliminary data.</text>
</comment>
<dbReference type="OrthoDB" id="3358108at2"/>
<evidence type="ECO:0000313" key="1">
    <source>
        <dbReference type="EMBL" id="KEQ51459.1"/>
    </source>
</evidence>
<name>A0A081R8D6_SPHCR</name>
<protein>
    <recommendedName>
        <fullName evidence="3">Sce7726 family protein</fullName>
    </recommendedName>
</protein>